<dbReference type="WBParaSite" id="EVEC_0000312401-mRNA-1">
    <property type="protein sequence ID" value="EVEC_0000312401-mRNA-1"/>
    <property type="gene ID" value="EVEC_0000312401"/>
</dbReference>
<evidence type="ECO:0000313" key="3">
    <source>
        <dbReference type="WBParaSite" id="EVEC_0000312401-mRNA-1"/>
    </source>
</evidence>
<sequence>MGRGSKRIKSDWANASAALNEAEAFKNKLLAADADRQVADEDTDVDENFYSQFNMMMYSEVERKGFAFALEQPVASLLALGIRR</sequence>
<protein>
    <submittedName>
        <fullName evidence="3">SGS domain-containing protein</fullName>
    </submittedName>
</protein>
<evidence type="ECO:0000313" key="2">
    <source>
        <dbReference type="Proteomes" id="UP000274131"/>
    </source>
</evidence>
<dbReference type="AlphaFoldDB" id="A0A0N4UZR1"/>
<keyword evidence="2" id="KW-1185">Reference proteome</keyword>
<name>A0A0N4UZR1_ENTVE</name>
<gene>
    <name evidence="1" type="ORF">EVEC_LOCUS2832</name>
</gene>
<dbReference type="Proteomes" id="UP000274131">
    <property type="component" value="Unassembled WGS sequence"/>
</dbReference>
<accession>A0A0N4UZR1</accession>
<dbReference type="EMBL" id="UXUI01007456">
    <property type="protein sequence ID" value="VDD87689.1"/>
    <property type="molecule type" value="Genomic_DNA"/>
</dbReference>
<proteinExistence type="predicted"/>
<evidence type="ECO:0000313" key="1">
    <source>
        <dbReference type="EMBL" id="VDD87689.1"/>
    </source>
</evidence>
<reference evidence="3" key="1">
    <citation type="submission" date="2017-02" db="UniProtKB">
        <authorList>
            <consortium name="WormBaseParasite"/>
        </authorList>
    </citation>
    <scope>IDENTIFICATION</scope>
</reference>
<dbReference type="OrthoDB" id="338816at2759"/>
<reference evidence="1 2" key="2">
    <citation type="submission" date="2018-10" db="EMBL/GenBank/DDBJ databases">
        <authorList>
            <consortium name="Pathogen Informatics"/>
        </authorList>
    </citation>
    <scope>NUCLEOTIDE SEQUENCE [LARGE SCALE GENOMIC DNA]</scope>
</reference>
<organism evidence="3">
    <name type="scientific">Enterobius vermicularis</name>
    <name type="common">Human pinworm</name>
    <dbReference type="NCBI Taxonomy" id="51028"/>
    <lineage>
        <taxon>Eukaryota</taxon>
        <taxon>Metazoa</taxon>
        <taxon>Ecdysozoa</taxon>
        <taxon>Nematoda</taxon>
        <taxon>Chromadorea</taxon>
        <taxon>Rhabditida</taxon>
        <taxon>Spirurina</taxon>
        <taxon>Oxyuridomorpha</taxon>
        <taxon>Oxyuroidea</taxon>
        <taxon>Oxyuridae</taxon>
        <taxon>Enterobius</taxon>
    </lineage>
</organism>